<dbReference type="GO" id="GO:0004540">
    <property type="term" value="F:RNA nuclease activity"/>
    <property type="evidence" value="ECO:0007669"/>
    <property type="project" value="InterPro"/>
</dbReference>
<feature type="domain" description="NYN" evidence="1">
    <location>
        <begin position="7"/>
        <end position="167"/>
    </location>
</feature>
<dbReference type="InterPro" id="IPR021139">
    <property type="entry name" value="NYN"/>
</dbReference>
<reference evidence="2 3" key="1">
    <citation type="submission" date="2019-04" db="EMBL/GenBank/DDBJ databases">
        <authorList>
            <person name="Grouzdev D.S."/>
            <person name="Nazina T.N."/>
        </authorList>
    </citation>
    <scope>NUCLEOTIDE SEQUENCE [LARGE SCALE GENOMIC DNA]</scope>
    <source>
        <strain evidence="2 3">SHC 3-19</strain>
    </source>
</reference>
<dbReference type="EMBL" id="SROY01000001">
    <property type="protein sequence ID" value="TLX22873.1"/>
    <property type="molecule type" value="Genomic_DNA"/>
</dbReference>
<proteinExistence type="predicted"/>
<dbReference type="Gene3D" id="3.40.50.1010">
    <property type="entry name" value="5'-nuclease"/>
    <property type="match status" value="1"/>
</dbReference>
<evidence type="ECO:0000313" key="2">
    <source>
        <dbReference type="EMBL" id="TLX22873.1"/>
    </source>
</evidence>
<gene>
    <name evidence="2" type="ORF">E5S66_02275</name>
</gene>
<dbReference type="CDD" id="cd18722">
    <property type="entry name" value="PIN_NicB-like"/>
    <property type="match status" value="1"/>
</dbReference>
<evidence type="ECO:0000259" key="1">
    <source>
        <dbReference type="Pfam" id="PF01936"/>
    </source>
</evidence>
<dbReference type="Pfam" id="PF01936">
    <property type="entry name" value="NYN"/>
    <property type="match status" value="1"/>
</dbReference>
<sequence>MVGKLSTAVYIDGYNLYYGRIRGTAHKWLDVVALFRALLNQQNPESALDRVHYFSAPALGRFATHGEMSTAAQNSYHRALQEINSESLTITLGAHSFDRDGTLLPRFESGKAFDRHDRVRVWKIEEKQTDVNIALAMYRDACSGRYQQLVVCSNDSDIAPALSAIKADFPTIRLGVVTPRHPPRLGAKSHRAVSSSLDRFSDWTRQYLLDEELEAAQLPTRIATTKKPIRKPEYW</sequence>
<evidence type="ECO:0000313" key="3">
    <source>
        <dbReference type="Proteomes" id="UP000308508"/>
    </source>
</evidence>
<dbReference type="RefSeq" id="WP_138347137.1">
    <property type="nucleotide sequence ID" value="NZ_SROY01000001.1"/>
</dbReference>
<dbReference type="Proteomes" id="UP000308508">
    <property type="component" value="Unassembled WGS sequence"/>
</dbReference>
<comment type="caution">
    <text evidence="2">The sequence shown here is derived from an EMBL/GenBank/DDBJ whole genome shotgun (WGS) entry which is preliminary data.</text>
</comment>
<protein>
    <submittedName>
        <fullName evidence="2">NYN domain-containing protein</fullName>
    </submittedName>
</protein>
<keyword evidence="3" id="KW-1185">Reference proteome</keyword>
<accession>A0A5R9PIQ9</accession>
<dbReference type="AlphaFoldDB" id="A0A5R9PIQ9"/>
<name>A0A5R9PIQ9_9GAMM</name>
<organism evidence="2 3">
    <name type="scientific">Thermomonas fusca</name>
    <dbReference type="NCBI Taxonomy" id="215690"/>
    <lineage>
        <taxon>Bacteria</taxon>
        <taxon>Pseudomonadati</taxon>
        <taxon>Pseudomonadota</taxon>
        <taxon>Gammaproteobacteria</taxon>
        <taxon>Lysobacterales</taxon>
        <taxon>Lysobacteraceae</taxon>
        <taxon>Thermomonas</taxon>
    </lineage>
</organism>